<dbReference type="Proteomes" id="UP001218188">
    <property type="component" value="Unassembled WGS sequence"/>
</dbReference>
<dbReference type="EMBL" id="JARJCM010000122">
    <property type="protein sequence ID" value="KAJ7027588.1"/>
    <property type="molecule type" value="Genomic_DNA"/>
</dbReference>
<organism evidence="2 3">
    <name type="scientific">Mycena alexandri</name>
    <dbReference type="NCBI Taxonomy" id="1745969"/>
    <lineage>
        <taxon>Eukaryota</taxon>
        <taxon>Fungi</taxon>
        <taxon>Dikarya</taxon>
        <taxon>Basidiomycota</taxon>
        <taxon>Agaricomycotina</taxon>
        <taxon>Agaricomycetes</taxon>
        <taxon>Agaricomycetidae</taxon>
        <taxon>Agaricales</taxon>
        <taxon>Marasmiineae</taxon>
        <taxon>Mycenaceae</taxon>
        <taxon>Mycena</taxon>
    </lineage>
</organism>
<comment type="caution">
    <text evidence="2">The sequence shown here is derived from an EMBL/GenBank/DDBJ whole genome shotgun (WGS) entry which is preliminary data.</text>
</comment>
<evidence type="ECO:0000313" key="3">
    <source>
        <dbReference type="Proteomes" id="UP001218188"/>
    </source>
</evidence>
<keyword evidence="3" id="KW-1185">Reference proteome</keyword>
<feature type="non-terminal residue" evidence="2">
    <location>
        <position position="1"/>
    </location>
</feature>
<evidence type="ECO:0000313" key="2">
    <source>
        <dbReference type="EMBL" id="KAJ7027588.1"/>
    </source>
</evidence>
<accession>A0AAD6SIF3</accession>
<gene>
    <name evidence="2" type="ORF">C8F04DRAFT_1399419</name>
</gene>
<name>A0AAD6SIF3_9AGAR</name>
<reference evidence="2" key="1">
    <citation type="submission" date="2023-03" db="EMBL/GenBank/DDBJ databases">
        <title>Massive genome expansion in bonnet fungi (Mycena s.s.) driven by repeated elements and novel gene families across ecological guilds.</title>
        <authorList>
            <consortium name="Lawrence Berkeley National Laboratory"/>
            <person name="Harder C.B."/>
            <person name="Miyauchi S."/>
            <person name="Viragh M."/>
            <person name="Kuo A."/>
            <person name="Thoen E."/>
            <person name="Andreopoulos B."/>
            <person name="Lu D."/>
            <person name="Skrede I."/>
            <person name="Drula E."/>
            <person name="Henrissat B."/>
            <person name="Morin E."/>
            <person name="Kohler A."/>
            <person name="Barry K."/>
            <person name="LaButti K."/>
            <person name="Morin E."/>
            <person name="Salamov A."/>
            <person name="Lipzen A."/>
            <person name="Mereny Z."/>
            <person name="Hegedus B."/>
            <person name="Baldrian P."/>
            <person name="Stursova M."/>
            <person name="Weitz H."/>
            <person name="Taylor A."/>
            <person name="Grigoriev I.V."/>
            <person name="Nagy L.G."/>
            <person name="Martin F."/>
            <person name="Kauserud H."/>
        </authorList>
    </citation>
    <scope>NUCLEOTIDE SEQUENCE</scope>
    <source>
        <strain evidence="2">CBHHK200</strain>
    </source>
</reference>
<feature type="region of interest" description="Disordered" evidence="1">
    <location>
        <begin position="1"/>
        <end position="21"/>
    </location>
</feature>
<protein>
    <submittedName>
        <fullName evidence="2">Uncharacterized protein</fullName>
    </submittedName>
</protein>
<evidence type="ECO:0000256" key="1">
    <source>
        <dbReference type="SAM" id="MobiDB-lite"/>
    </source>
</evidence>
<sequence>TLVAVQPNGNDPTHGWNSEEPPTVGTIGRLDYIGTRYKIILYGKSLQRLAYLQR</sequence>
<proteinExistence type="predicted"/>
<dbReference type="AlphaFoldDB" id="A0AAD6SIF3"/>